<comment type="caution">
    <text evidence="2">The sequence shown here is derived from an EMBL/GenBank/DDBJ whole genome shotgun (WGS) entry which is preliminary data.</text>
</comment>
<evidence type="ECO:0000313" key="3">
    <source>
        <dbReference type="Proteomes" id="UP000623467"/>
    </source>
</evidence>
<feature type="compositionally biased region" description="Low complexity" evidence="1">
    <location>
        <begin position="142"/>
        <end position="158"/>
    </location>
</feature>
<dbReference type="AlphaFoldDB" id="A0A8H6ZGD9"/>
<evidence type="ECO:0000256" key="1">
    <source>
        <dbReference type="SAM" id="MobiDB-lite"/>
    </source>
</evidence>
<proteinExistence type="predicted"/>
<gene>
    <name evidence="2" type="ORF">MSAN_00468300</name>
</gene>
<organism evidence="2 3">
    <name type="scientific">Mycena sanguinolenta</name>
    <dbReference type="NCBI Taxonomy" id="230812"/>
    <lineage>
        <taxon>Eukaryota</taxon>
        <taxon>Fungi</taxon>
        <taxon>Dikarya</taxon>
        <taxon>Basidiomycota</taxon>
        <taxon>Agaricomycotina</taxon>
        <taxon>Agaricomycetes</taxon>
        <taxon>Agaricomycetidae</taxon>
        <taxon>Agaricales</taxon>
        <taxon>Marasmiineae</taxon>
        <taxon>Mycenaceae</taxon>
        <taxon>Mycena</taxon>
    </lineage>
</organism>
<accession>A0A8H6ZGD9</accession>
<feature type="region of interest" description="Disordered" evidence="1">
    <location>
        <begin position="139"/>
        <end position="158"/>
    </location>
</feature>
<reference evidence="2" key="1">
    <citation type="submission" date="2020-05" db="EMBL/GenBank/DDBJ databases">
        <title>Mycena genomes resolve the evolution of fungal bioluminescence.</title>
        <authorList>
            <person name="Tsai I.J."/>
        </authorList>
    </citation>
    <scope>NUCLEOTIDE SEQUENCE</scope>
    <source>
        <strain evidence="2">160909Yilan</strain>
    </source>
</reference>
<protein>
    <submittedName>
        <fullName evidence="2">Uncharacterized protein</fullName>
    </submittedName>
</protein>
<name>A0A8H6ZGD9_9AGAR</name>
<keyword evidence="3" id="KW-1185">Reference proteome</keyword>
<sequence length="158" mass="17476">MDGSSGTLILYPSDAQQPTYRASSRTSAHLLSTWKPTRRDAWMMPRRDPGRILGSHPSLLLYTFPLPLYKIISTISPESALSSRATLSPILIFTFPLPILSVLNPNTCHPIYANELCTQVLLNPLRTPARSRPMRAQQLYTSHAPSHSHSGAARLGLC</sequence>
<dbReference type="Proteomes" id="UP000623467">
    <property type="component" value="Unassembled WGS sequence"/>
</dbReference>
<dbReference type="EMBL" id="JACAZH010000002">
    <property type="protein sequence ID" value="KAF7375786.1"/>
    <property type="molecule type" value="Genomic_DNA"/>
</dbReference>
<evidence type="ECO:0000313" key="2">
    <source>
        <dbReference type="EMBL" id="KAF7375786.1"/>
    </source>
</evidence>